<accession>A0A238YX93</accession>
<dbReference type="PANTHER" id="PTHR30627">
    <property type="entry name" value="PEPTIDOGLYCAN D,D-TRANSPEPTIDASE"/>
    <property type="match status" value="1"/>
</dbReference>
<evidence type="ECO:0000259" key="6">
    <source>
        <dbReference type="Pfam" id="PF00905"/>
    </source>
</evidence>
<dbReference type="InterPro" id="IPR012338">
    <property type="entry name" value="Beta-lactam/transpept-like"/>
</dbReference>
<evidence type="ECO:0000313" key="8">
    <source>
        <dbReference type="EMBL" id="SNR75233.1"/>
    </source>
</evidence>
<dbReference type="GO" id="GO:0005886">
    <property type="term" value="C:plasma membrane"/>
    <property type="evidence" value="ECO:0007669"/>
    <property type="project" value="TreeGrafter"/>
</dbReference>
<keyword evidence="5" id="KW-1133">Transmembrane helix</keyword>
<dbReference type="GO" id="GO:0051301">
    <property type="term" value="P:cell division"/>
    <property type="evidence" value="ECO:0007669"/>
    <property type="project" value="UniProtKB-KW"/>
</dbReference>
<dbReference type="AlphaFoldDB" id="A0A238YX93"/>
<dbReference type="InterPro" id="IPR050515">
    <property type="entry name" value="Beta-lactam/transpept"/>
</dbReference>
<evidence type="ECO:0000256" key="5">
    <source>
        <dbReference type="SAM" id="Phobius"/>
    </source>
</evidence>
<dbReference type="SUPFAM" id="SSF56519">
    <property type="entry name" value="Penicillin binding protein dimerisation domain"/>
    <property type="match status" value="1"/>
</dbReference>
<dbReference type="RefSeq" id="WP_089272432.1">
    <property type="nucleotide sequence ID" value="NZ_FZOC01000002.1"/>
</dbReference>
<keyword evidence="3 5" id="KW-0472">Membrane</keyword>
<dbReference type="SUPFAM" id="SSF54184">
    <property type="entry name" value="Penicillin-binding protein 2x (pbp-2x), c-terminal domain"/>
    <property type="match status" value="1"/>
</dbReference>
<reference evidence="8 9" key="1">
    <citation type="submission" date="2017-06" db="EMBL/GenBank/DDBJ databases">
        <authorList>
            <person name="Kim H.J."/>
            <person name="Triplett B.A."/>
        </authorList>
    </citation>
    <scope>NUCLEOTIDE SEQUENCE [LARGE SCALE GENOMIC DNA]</scope>
    <source>
        <strain evidence="8 9">DSM 13116</strain>
    </source>
</reference>
<keyword evidence="2" id="KW-0645">Protease</keyword>
<keyword evidence="5" id="KW-0812">Transmembrane</keyword>
<evidence type="ECO:0000313" key="9">
    <source>
        <dbReference type="Proteomes" id="UP000198324"/>
    </source>
</evidence>
<keyword evidence="2" id="KW-0121">Carboxypeptidase</keyword>
<evidence type="ECO:0000256" key="4">
    <source>
        <dbReference type="SAM" id="MobiDB-lite"/>
    </source>
</evidence>
<keyword evidence="8" id="KW-0132">Cell division</keyword>
<dbReference type="Gene3D" id="3.40.710.10">
    <property type="entry name" value="DD-peptidase/beta-lactamase superfamily"/>
    <property type="match status" value="1"/>
</dbReference>
<keyword evidence="2" id="KW-0378">Hydrolase</keyword>
<gene>
    <name evidence="8" type="ORF">SAMN04488503_1035</name>
</gene>
<name>A0A238YX93_9BACT</name>
<feature type="domain" description="Penicillin-binding protein dimerisation" evidence="7">
    <location>
        <begin position="71"/>
        <end position="212"/>
    </location>
</feature>
<evidence type="ECO:0000256" key="1">
    <source>
        <dbReference type="ARBA" id="ARBA00004370"/>
    </source>
</evidence>
<dbReference type="OrthoDB" id="9789078at2"/>
<evidence type="ECO:0000259" key="7">
    <source>
        <dbReference type="Pfam" id="PF03717"/>
    </source>
</evidence>
<sequence>MAVKSRIERKRPKEARTKTDVVRLKLVFVAFVFASLWLALWCRAGYVQLFLGPTLSAAAGKQNLATEFELGERGRIYASNNALLATSVESKSVYASPVEIQSPARTAQVLAQILGAPRKNLQKDLSSRKGFVWVKRQIDDAEAQALAQANLPGIHLTSEFRRMYPNRHLAGQVLGFVDVDGKGLEGVENLFDERMAGGRAKFVVQRDASGRRLYLDDEGREMNIRGQDVRLTIDTVVQDAAEQALADAVTRFNGRSGMAMVVRVETGDILALAHYPFFNSNIPRQTKPAVRRNRAALDIYEPGSTMKPFLFASALENKVVDPNKVFDCENGKWTLRGKTIRDTHPYRWLSANRVLRYSSNIGTAKIGLALGAQPYYNTLRGLGFGERPGLGLPSESPGILRQAKEWTEFDLAAMSFGQGIGVTSLQMAKAYLCLANKGVARPLRLVLDPPAEELPEPARVFSAQTADSVLSMMREVVEEDGTGKVARIPGVSMAGKTGTAQKVGGAGKGYGEGIVASFVGIVPAEKPEFIFMVAVDEPTPVVYGGVVAAPAVRDIALKTLAYYGRLPEAKVPRQEDVSESSMTARAPHPPTAEGGGATVPNLMGLSVRRALEVLGKRGIVPSLKGGGMEITNQKPAPGEPWPDGGTTAKDGGFILWLGQGDKEAKQ</sequence>
<evidence type="ECO:0000256" key="2">
    <source>
        <dbReference type="ARBA" id="ARBA00022645"/>
    </source>
</evidence>
<dbReference type="SUPFAM" id="SSF56601">
    <property type="entry name" value="beta-lactamase/transpeptidase-like"/>
    <property type="match status" value="1"/>
</dbReference>
<dbReference type="Gene3D" id="1.10.150.770">
    <property type="match status" value="1"/>
</dbReference>
<dbReference type="Proteomes" id="UP000198324">
    <property type="component" value="Unassembled WGS sequence"/>
</dbReference>
<feature type="transmembrane region" description="Helical" evidence="5">
    <location>
        <begin position="21"/>
        <end position="41"/>
    </location>
</feature>
<dbReference type="InterPro" id="IPR001460">
    <property type="entry name" value="PCN-bd_Tpept"/>
</dbReference>
<feature type="region of interest" description="Disordered" evidence="4">
    <location>
        <begin position="572"/>
        <end position="599"/>
    </location>
</feature>
<dbReference type="PANTHER" id="PTHR30627:SF1">
    <property type="entry name" value="PEPTIDOGLYCAN D,D-TRANSPEPTIDASE FTSI"/>
    <property type="match status" value="1"/>
</dbReference>
<keyword evidence="8" id="KW-0131">Cell cycle</keyword>
<dbReference type="Pfam" id="PF03717">
    <property type="entry name" value="PBP_dimer"/>
    <property type="match status" value="1"/>
</dbReference>
<organism evidence="8 9">
    <name type="scientific">Humidesulfovibrio mexicanus</name>
    <dbReference type="NCBI Taxonomy" id="147047"/>
    <lineage>
        <taxon>Bacteria</taxon>
        <taxon>Pseudomonadati</taxon>
        <taxon>Thermodesulfobacteriota</taxon>
        <taxon>Desulfovibrionia</taxon>
        <taxon>Desulfovibrionales</taxon>
        <taxon>Desulfovibrionaceae</taxon>
        <taxon>Humidesulfovibrio</taxon>
    </lineage>
</organism>
<feature type="domain" description="Penicillin-binding protein transpeptidase" evidence="6">
    <location>
        <begin position="257"/>
        <end position="555"/>
    </location>
</feature>
<proteinExistence type="predicted"/>
<dbReference type="EMBL" id="FZOC01000002">
    <property type="protein sequence ID" value="SNR75233.1"/>
    <property type="molecule type" value="Genomic_DNA"/>
</dbReference>
<dbReference type="Pfam" id="PF00905">
    <property type="entry name" value="Transpeptidase"/>
    <property type="match status" value="1"/>
</dbReference>
<feature type="region of interest" description="Disordered" evidence="4">
    <location>
        <begin position="625"/>
        <end position="666"/>
    </location>
</feature>
<comment type="subcellular location">
    <subcellularLocation>
        <location evidence="1">Membrane</location>
    </subcellularLocation>
</comment>
<dbReference type="Gene3D" id="3.90.1310.10">
    <property type="entry name" value="Penicillin-binding protein 2a (Domain 2)"/>
    <property type="match status" value="1"/>
</dbReference>
<dbReference type="InterPro" id="IPR005311">
    <property type="entry name" value="PBP_dimer"/>
</dbReference>
<dbReference type="Gene3D" id="3.30.450.330">
    <property type="match status" value="1"/>
</dbReference>
<dbReference type="GO" id="GO:0071555">
    <property type="term" value="P:cell wall organization"/>
    <property type="evidence" value="ECO:0007669"/>
    <property type="project" value="TreeGrafter"/>
</dbReference>
<dbReference type="InterPro" id="IPR036138">
    <property type="entry name" value="PBP_dimer_sf"/>
</dbReference>
<protein>
    <submittedName>
        <fullName evidence="8">Cell division protein FtsI (Penicillin-binding protein 3)</fullName>
    </submittedName>
</protein>
<dbReference type="GO" id="GO:0008658">
    <property type="term" value="F:penicillin binding"/>
    <property type="evidence" value="ECO:0007669"/>
    <property type="project" value="InterPro"/>
</dbReference>
<dbReference type="GO" id="GO:0004180">
    <property type="term" value="F:carboxypeptidase activity"/>
    <property type="evidence" value="ECO:0007669"/>
    <property type="project" value="UniProtKB-KW"/>
</dbReference>
<evidence type="ECO:0000256" key="3">
    <source>
        <dbReference type="ARBA" id="ARBA00023136"/>
    </source>
</evidence>
<keyword evidence="9" id="KW-1185">Reference proteome</keyword>